<evidence type="ECO:0000313" key="9">
    <source>
        <dbReference type="Proteomes" id="UP001551675"/>
    </source>
</evidence>
<gene>
    <name evidence="8" type="ORF">AB0I59_05805</name>
</gene>
<evidence type="ECO:0000256" key="5">
    <source>
        <dbReference type="ARBA" id="ARBA00023136"/>
    </source>
</evidence>
<feature type="domain" description="GtrA/DPMS transmembrane" evidence="7">
    <location>
        <begin position="8"/>
        <end position="116"/>
    </location>
</feature>
<dbReference type="PANTHER" id="PTHR38459:SF1">
    <property type="entry name" value="PROPHAGE BACTOPRENOL-LINKED GLUCOSE TRANSLOCASE HOMOLOG"/>
    <property type="match status" value="1"/>
</dbReference>
<accession>A0ABV3G972</accession>
<name>A0ABV3G972_MICGL</name>
<evidence type="ECO:0000256" key="6">
    <source>
        <dbReference type="SAM" id="Phobius"/>
    </source>
</evidence>
<comment type="similarity">
    <text evidence="2">Belongs to the GtrA family.</text>
</comment>
<keyword evidence="9" id="KW-1185">Reference proteome</keyword>
<dbReference type="Proteomes" id="UP001551675">
    <property type="component" value="Unassembled WGS sequence"/>
</dbReference>
<dbReference type="RefSeq" id="WP_358130449.1">
    <property type="nucleotide sequence ID" value="NZ_JBFALK010000002.1"/>
</dbReference>
<keyword evidence="5 6" id="KW-0472">Membrane</keyword>
<comment type="caution">
    <text evidence="8">The sequence shown here is derived from an EMBL/GenBank/DDBJ whole genome shotgun (WGS) entry which is preliminary data.</text>
</comment>
<feature type="transmembrane region" description="Helical" evidence="6">
    <location>
        <begin position="36"/>
        <end position="57"/>
    </location>
</feature>
<feature type="transmembrane region" description="Helical" evidence="6">
    <location>
        <begin position="94"/>
        <end position="113"/>
    </location>
</feature>
<sequence>MRGSSFVRFLVAGAANSGITYGLFVILSWWMPPSVAYSLVFLFGIALSYVLNAVFVFRTRASIRTAVRFPGVYLVQYLTGLALLTLLVRLGVAGWAAMPLTMCVTVPLTFVLSRRVLRGAARRVESAPAPDRLSV</sequence>
<organism evidence="8 9">
    <name type="scientific">Microtetraspora glauca</name>
    <dbReference type="NCBI Taxonomy" id="1996"/>
    <lineage>
        <taxon>Bacteria</taxon>
        <taxon>Bacillati</taxon>
        <taxon>Actinomycetota</taxon>
        <taxon>Actinomycetes</taxon>
        <taxon>Streptosporangiales</taxon>
        <taxon>Streptosporangiaceae</taxon>
        <taxon>Microtetraspora</taxon>
    </lineage>
</organism>
<dbReference type="InterPro" id="IPR007267">
    <property type="entry name" value="GtrA_DPMS_TM"/>
</dbReference>
<feature type="transmembrane region" description="Helical" evidence="6">
    <location>
        <begin position="69"/>
        <end position="88"/>
    </location>
</feature>
<evidence type="ECO:0000313" key="8">
    <source>
        <dbReference type="EMBL" id="MEV0968129.1"/>
    </source>
</evidence>
<dbReference type="Pfam" id="PF04138">
    <property type="entry name" value="GtrA_DPMS_TM"/>
    <property type="match status" value="1"/>
</dbReference>
<feature type="transmembrane region" description="Helical" evidence="6">
    <location>
        <begin position="7"/>
        <end position="30"/>
    </location>
</feature>
<dbReference type="InterPro" id="IPR051401">
    <property type="entry name" value="GtrA_CellWall_Glycosyl"/>
</dbReference>
<evidence type="ECO:0000256" key="2">
    <source>
        <dbReference type="ARBA" id="ARBA00009399"/>
    </source>
</evidence>
<dbReference type="PANTHER" id="PTHR38459">
    <property type="entry name" value="PROPHAGE BACTOPRENOL-LINKED GLUCOSE TRANSLOCASE HOMOLOG"/>
    <property type="match status" value="1"/>
</dbReference>
<evidence type="ECO:0000256" key="1">
    <source>
        <dbReference type="ARBA" id="ARBA00004141"/>
    </source>
</evidence>
<keyword evidence="4 6" id="KW-1133">Transmembrane helix</keyword>
<comment type="subcellular location">
    <subcellularLocation>
        <location evidence="1">Membrane</location>
        <topology evidence="1">Multi-pass membrane protein</topology>
    </subcellularLocation>
</comment>
<proteinExistence type="inferred from homology"/>
<evidence type="ECO:0000256" key="3">
    <source>
        <dbReference type="ARBA" id="ARBA00022692"/>
    </source>
</evidence>
<dbReference type="EMBL" id="JBFALK010000002">
    <property type="protein sequence ID" value="MEV0968129.1"/>
    <property type="molecule type" value="Genomic_DNA"/>
</dbReference>
<reference evidence="8 9" key="1">
    <citation type="submission" date="2024-06" db="EMBL/GenBank/DDBJ databases">
        <title>The Natural Products Discovery Center: Release of the First 8490 Sequenced Strains for Exploring Actinobacteria Biosynthetic Diversity.</title>
        <authorList>
            <person name="Kalkreuter E."/>
            <person name="Kautsar S.A."/>
            <person name="Yang D."/>
            <person name="Bader C.D."/>
            <person name="Teijaro C.N."/>
            <person name="Fluegel L."/>
            <person name="Davis C.M."/>
            <person name="Simpson J.R."/>
            <person name="Lauterbach L."/>
            <person name="Steele A.D."/>
            <person name="Gui C."/>
            <person name="Meng S."/>
            <person name="Li G."/>
            <person name="Viehrig K."/>
            <person name="Ye F."/>
            <person name="Su P."/>
            <person name="Kiefer A.F."/>
            <person name="Nichols A."/>
            <person name="Cepeda A.J."/>
            <person name="Yan W."/>
            <person name="Fan B."/>
            <person name="Jiang Y."/>
            <person name="Adhikari A."/>
            <person name="Zheng C.-J."/>
            <person name="Schuster L."/>
            <person name="Cowan T.M."/>
            <person name="Smanski M.J."/>
            <person name="Chevrette M.G."/>
            <person name="De Carvalho L.P.S."/>
            <person name="Shen B."/>
        </authorList>
    </citation>
    <scope>NUCLEOTIDE SEQUENCE [LARGE SCALE GENOMIC DNA]</scope>
    <source>
        <strain evidence="8 9">NPDC050100</strain>
    </source>
</reference>
<evidence type="ECO:0000259" key="7">
    <source>
        <dbReference type="Pfam" id="PF04138"/>
    </source>
</evidence>
<keyword evidence="3 6" id="KW-0812">Transmembrane</keyword>
<evidence type="ECO:0000256" key="4">
    <source>
        <dbReference type="ARBA" id="ARBA00022989"/>
    </source>
</evidence>
<protein>
    <submittedName>
        <fullName evidence="8">GtrA family protein</fullName>
    </submittedName>
</protein>